<dbReference type="Pfam" id="PF04445">
    <property type="entry name" value="SAM_MT"/>
    <property type="match status" value="1"/>
</dbReference>
<feature type="binding site" evidence="1">
    <location>
        <begin position="128"/>
        <end position="129"/>
    </location>
    <ligand>
        <name>S-adenosyl-L-methionine</name>
        <dbReference type="ChEBI" id="CHEBI:59789"/>
    </ligand>
</feature>
<keyword evidence="1" id="KW-0698">rRNA processing</keyword>
<proteinExistence type="inferred from homology"/>
<evidence type="ECO:0000256" key="1">
    <source>
        <dbReference type="HAMAP-Rule" id="MF_01523"/>
    </source>
</evidence>
<comment type="subcellular location">
    <subcellularLocation>
        <location evidence="1">Cytoplasm</location>
    </subcellularLocation>
</comment>
<evidence type="ECO:0000313" key="3">
    <source>
        <dbReference type="Proteomes" id="UP001302274"/>
    </source>
</evidence>
<dbReference type="Proteomes" id="UP001302274">
    <property type="component" value="Unassembled WGS sequence"/>
</dbReference>
<evidence type="ECO:0000313" key="2">
    <source>
        <dbReference type="EMBL" id="MEA9358333.1"/>
    </source>
</evidence>
<comment type="catalytic activity">
    <reaction evidence="1">
        <text>guanosine(1516) in 16S rRNA + S-adenosyl-L-methionine = N(2)-methylguanosine(1516) in 16S rRNA + S-adenosyl-L-homocysteine + H(+)</text>
        <dbReference type="Rhea" id="RHEA:43220"/>
        <dbReference type="Rhea" id="RHEA-COMP:10412"/>
        <dbReference type="Rhea" id="RHEA-COMP:10413"/>
        <dbReference type="ChEBI" id="CHEBI:15378"/>
        <dbReference type="ChEBI" id="CHEBI:57856"/>
        <dbReference type="ChEBI" id="CHEBI:59789"/>
        <dbReference type="ChEBI" id="CHEBI:74269"/>
        <dbReference type="ChEBI" id="CHEBI:74481"/>
        <dbReference type="EC" id="2.1.1.242"/>
    </reaction>
</comment>
<keyword evidence="1" id="KW-0949">S-adenosyl-L-methionine</keyword>
<sequence>MNELIKIKISDVNDSAWPAFIQEAVADKNHFNLVVESERKLCDNCDYLYFSEEKLNFHSSELGIMCFDFEDIYSYHQRQNYALSKEPLAKALGIKGIAEKRTIWDATCGTGKDSLLIQYFGAKLTSFERNPAVYLLLKDALRRYPMDFNLVFADASKLPAPEIRPEVIYYDPMYPAKKKSALARKEMRIFKEIVGEDNDSKDFLEWAMKTATERVVIKRPLEAEPVKEKPTASYTGKSTRYDMYKIF</sequence>
<keyword evidence="1" id="KW-0963">Cytoplasm</keyword>
<dbReference type="RefSeq" id="WP_323578687.1">
    <property type="nucleotide sequence ID" value="NZ_JAYGJQ010000003.1"/>
</dbReference>
<feature type="binding site" evidence="1">
    <location>
        <position position="171"/>
    </location>
    <ligand>
        <name>S-adenosyl-L-methionine</name>
        <dbReference type="ChEBI" id="CHEBI:59789"/>
    </ligand>
</feature>
<dbReference type="InterPro" id="IPR007536">
    <property type="entry name" value="16SrRNA_methylTrfase_J"/>
</dbReference>
<dbReference type="EMBL" id="JAYGJQ010000003">
    <property type="protein sequence ID" value="MEA9358333.1"/>
    <property type="molecule type" value="Genomic_DNA"/>
</dbReference>
<protein>
    <recommendedName>
        <fullName evidence="1">Ribosomal RNA small subunit methyltransferase J</fullName>
        <ecNumber evidence="1">2.1.1.242</ecNumber>
    </recommendedName>
    <alternativeName>
        <fullName evidence="1">16S rRNA m2G1516 methyltransferase</fullName>
    </alternativeName>
    <alternativeName>
        <fullName evidence="1">rRNA (guanine-N(2)-)-methyltransferase</fullName>
    </alternativeName>
</protein>
<comment type="similarity">
    <text evidence="1">Belongs to the methyltransferase superfamily. RsmJ family.</text>
</comment>
<comment type="caution">
    <text evidence="2">The sequence shown here is derived from an EMBL/GenBank/DDBJ whole genome shotgun (WGS) entry which is preliminary data.</text>
</comment>
<dbReference type="Gene3D" id="3.40.50.150">
    <property type="entry name" value="Vaccinia Virus protein VP39"/>
    <property type="match status" value="1"/>
</dbReference>
<keyword evidence="1 2" id="KW-0489">Methyltransferase</keyword>
<keyword evidence="1 2" id="KW-0808">Transferase</keyword>
<organism evidence="2 3">
    <name type="scientific">Bacteriovorax antarcticus</name>
    <dbReference type="NCBI Taxonomy" id="3088717"/>
    <lineage>
        <taxon>Bacteria</taxon>
        <taxon>Pseudomonadati</taxon>
        <taxon>Bdellovibrionota</taxon>
        <taxon>Bacteriovoracia</taxon>
        <taxon>Bacteriovoracales</taxon>
        <taxon>Bacteriovoracaceae</taxon>
        <taxon>Bacteriovorax</taxon>
    </lineage>
</organism>
<accession>A0ABU5VZ47</accession>
<dbReference type="GO" id="GO:0032259">
    <property type="term" value="P:methylation"/>
    <property type="evidence" value="ECO:0007669"/>
    <property type="project" value="UniProtKB-KW"/>
</dbReference>
<keyword evidence="3" id="KW-1185">Reference proteome</keyword>
<gene>
    <name evidence="1" type="primary">rsmJ</name>
    <name evidence="2" type="ORF">SHI21_19010</name>
</gene>
<dbReference type="HAMAP" id="MF_01523">
    <property type="entry name" value="16SrRNA_methyltr_J"/>
    <property type="match status" value="1"/>
</dbReference>
<dbReference type="PANTHER" id="PTHR36112:SF1">
    <property type="entry name" value="RIBOSOMAL RNA SMALL SUBUNIT METHYLTRANSFERASE J"/>
    <property type="match status" value="1"/>
</dbReference>
<dbReference type="PANTHER" id="PTHR36112">
    <property type="entry name" value="RIBOSOMAL RNA SMALL SUBUNIT METHYLTRANSFERASE J"/>
    <property type="match status" value="1"/>
</dbReference>
<dbReference type="EC" id="2.1.1.242" evidence="1"/>
<reference evidence="2 3" key="1">
    <citation type="submission" date="2023-11" db="EMBL/GenBank/DDBJ databases">
        <title>A Novel Polar Bacteriovorax (B. antarcticus) Isolated from the Biocrust in Antarctica.</title>
        <authorList>
            <person name="Mun W."/>
            <person name="Choi S.Y."/>
            <person name="Mitchell R.J."/>
        </authorList>
    </citation>
    <scope>NUCLEOTIDE SEQUENCE [LARGE SCALE GENOMIC DNA]</scope>
    <source>
        <strain evidence="2 3">PP10</strain>
    </source>
</reference>
<dbReference type="GO" id="GO:0008168">
    <property type="term" value="F:methyltransferase activity"/>
    <property type="evidence" value="ECO:0007669"/>
    <property type="project" value="UniProtKB-KW"/>
</dbReference>
<dbReference type="InterPro" id="IPR029063">
    <property type="entry name" value="SAM-dependent_MTases_sf"/>
</dbReference>
<dbReference type="SUPFAM" id="SSF53335">
    <property type="entry name" value="S-adenosyl-L-methionine-dependent methyltransferases"/>
    <property type="match status" value="1"/>
</dbReference>
<name>A0ABU5VZ47_9BACT</name>
<comment type="function">
    <text evidence="1">Specifically methylates the guanosine in position 1516 of 16S rRNA.</text>
</comment>
<comment type="caution">
    <text evidence="1">Lacks conserved residue(s) required for the propagation of feature annotation.</text>
</comment>
<dbReference type="CDD" id="cd02440">
    <property type="entry name" value="AdoMet_MTases"/>
    <property type="match status" value="1"/>
</dbReference>